<dbReference type="PANTHER" id="PTHR48258:SF11">
    <property type="entry name" value="TDCA1-ORF2 PROTEIN"/>
    <property type="match status" value="1"/>
</dbReference>
<dbReference type="AlphaFoldDB" id="A0AAF0ZMY9"/>
<accession>A0AAF0ZMY9</accession>
<keyword evidence="5" id="KW-1185">Reference proteome</keyword>
<dbReference type="Pfam" id="PF13952">
    <property type="entry name" value="DUF4216"/>
    <property type="match status" value="1"/>
</dbReference>
<dbReference type="EMBL" id="CP133620">
    <property type="protein sequence ID" value="WMV45287.1"/>
    <property type="molecule type" value="Genomic_DNA"/>
</dbReference>
<dbReference type="PANTHER" id="PTHR48258">
    <property type="entry name" value="DUF4218 DOMAIN-CONTAINING PROTEIN-RELATED"/>
    <property type="match status" value="1"/>
</dbReference>
<evidence type="ECO:0008006" key="6">
    <source>
        <dbReference type="Google" id="ProtNLM"/>
    </source>
</evidence>
<gene>
    <name evidence="4" type="ORF">MTR67_038672</name>
</gene>
<evidence type="ECO:0000313" key="4">
    <source>
        <dbReference type="EMBL" id="WMV45287.1"/>
    </source>
</evidence>
<name>A0AAF0ZMY9_SOLVR</name>
<dbReference type="Pfam" id="PF13960">
    <property type="entry name" value="DUF4218"/>
    <property type="match status" value="1"/>
</dbReference>
<protein>
    <recommendedName>
        <fullName evidence="6">DUF4216 domain-containing protein</fullName>
    </recommendedName>
</protein>
<dbReference type="InterPro" id="IPR025312">
    <property type="entry name" value="DUF4216"/>
</dbReference>
<feature type="region of interest" description="Disordered" evidence="1">
    <location>
        <begin position="593"/>
        <end position="621"/>
    </location>
</feature>
<feature type="domain" description="DUF4218" evidence="3">
    <location>
        <begin position="249"/>
        <end position="323"/>
    </location>
</feature>
<sequence>MVHLYRNGFKPRYFVWIDHGDRLDGMFHNSMHVDVYNMVAPHGQIRVEQVRVEHDRVHEMINDAFGVQGGMESEQYFDEAPNEEARHFYDQLEKSNRPLCEGSPHSSLSPGVLSHPSDGEAWKHFDNVYPDFASEPRNVRLGLCSDGFTPFSNNASPYSYWPVFLTPYNLPPEMCMTSPYIFLSCVIPGVLTYDISTKQNFVMCASLMWTINDFPAYGLLSGWMTSGKLPSTRRIWKPITEISLFLKDLCSGKLLESSLDRMEENILVNTTNLEKIFPCGFFDVMEYLPIHLVQEACLGGPVQTRWMYPFERYPFEIFTKLYIFTKRNRPNRNDEGDIDPLFPPILIFNQNGRGYKKRGKRGFTDMEMQSAVTHILLNCPEIQPYVNVQHLQLVKEVALGPKYQVLTMNKYCVNGFKFQTEEVSRNKKNNNSGVYIQGDVDGTGQTIEYYGVIQEIIEVRYSGWPKKKIVFFRCEWFDPSHRGTKVDHQHNIIEVNHTRKYRSYDPFIIAQNAKQVYYAPYPLRRDKADWWVVIKSKPVGRIEIDNVLDVACQNDVAIVQQQVDVELETTLQHPQHILEEVYDDEILNVEEEISENDENESFDDEEWDDNENEQLRRKNGRMMELKQVRKNGVE</sequence>
<dbReference type="Proteomes" id="UP001234989">
    <property type="component" value="Chromosome 9"/>
</dbReference>
<evidence type="ECO:0000259" key="3">
    <source>
        <dbReference type="Pfam" id="PF13960"/>
    </source>
</evidence>
<dbReference type="Pfam" id="PF02992">
    <property type="entry name" value="Transposase_21"/>
    <property type="match status" value="1"/>
</dbReference>
<feature type="compositionally biased region" description="Acidic residues" evidence="1">
    <location>
        <begin position="593"/>
        <end position="612"/>
    </location>
</feature>
<feature type="domain" description="DUF4216" evidence="2">
    <location>
        <begin position="457"/>
        <end position="533"/>
    </location>
</feature>
<organism evidence="4 5">
    <name type="scientific">Solanum verrucosum</name>
    <dbReference type="NCBI Taxonomy" id="315347"/>
    <lineage>
        <taxon>Eukaryota</taxon>
        <taxon>Viridiplantae</taxon>
        <taxon>Streptophyta</taxon>
        <taxon>Embryophyta</taxon>
        <taxon>Tracheophyta</taxon>
        <taxon>Spermatophyta</taxon>
        <taxon>Magnoliopsida</taxon>
        <taxon>eudicotyledons</taxon>
        <taxon>Gunneridae</taxon>
        <taxon>Pentapetalae</taxon>
        <taxon>asterids</taxon>
        <taxon>lamiids</taxon>
        <taxon>Solanales</taxon>
        <taxon>Solanaceae</taxon>
        <taxon>Solanoideae</taxon>
        <taxon>Solaneae</taxon>
        <taxon>Solanum</taxon>
    </lineage>
</organism>
<dbReference type="InterPro" id="IPR025452">
    <property type="entry name" value="DUF4218"/>
</dbReference>
<evidence type="ECO:0000256" key="1">
    <source>
        <dbReference type="SAM" id="MobiDB-lite"/>
    </source>
</evidence>
<reference evidence="4" key="1">
    <citation type="submission" date="2023-08" db="EMBL/GenBank/DDBJ databases">
        <title>A de novo genome assembly of Solanum verrucosum Schlechtendal, a Mexican diploid species geographically isolated from the other diploid A-genome species in potato relatives.</title>
        <authorList>
            <person name="Hosaka K."/>
        </authorList>
    </citation>
    <scope>NUCLEOTIDE SEQUENCE</scope>
    <source>
        <tissue evidence="4">Young leaves</tissue>
    </source>
</reference>
<dbReference type="InterPro" id="IPR004242">
    <property type="entry name" value="Transposase_21"/>
</dbReference>
<evidence type="ECO:0000259" key="2">
    <source>
        <dbReference type="Pfam" id="PF13952"/>
    </source>
</evidence>
<evidence type="ECO:0000313" key="5">
    <source>
        <dbReference type="Proteomes" id="UP001234989"/>
    </source>
</evidence>
<proteinExistence type="predicted"/>